<dbReference type="GO" id="GO:0005975">
    <property type="term" value="P:carbohydrate metabolic process"/>
    <property type="evidence" value="ECO:0007669"/>
    <property type="project" value="InterPro"/>
</dbReference>
<keyword evidence="3" id="KW-1185">Reference proteome</keyword>
<feature type="domain" description="Glycosyl hydrolase family 13 catalytic" evidence="1">
    <location>
        <begin position="314"/>
        <end position="707"/>
    </location>
</feature>
<dbReference type="Pfam" id="PF00128">
    <property type="entry name" value="Alpha-amylase"/>
    <property type="match status" value="1"/>
</dbReference>
<dbReference type="SUPFAM" id="SSF81296">
    <property type="entry name" value="E set domains"/>
    <property type="match status" value="1"/>
</dbReference>
<dbReference type="Gene3D" id="3.20.20.80">
    <property type="entry name" value="Glycosidases"/>
    <property type="match status" value="1"/>
</dbReference>
<dbReference type="Proteomes" id="UP000029221">
    <property type="component" value="Unassembled WGS sequence"/>
</dbReference>
<dbReference type="EMBL" id="BBML01000007">
    <property type="protein sequence ID" value="GAK97837.1"/>
    <property type="molecule type" value="Genomic_DNA"/>
</dbReference>
<proteinExistence type="predicted"/>
<dbReference type="AlphaFoldDB" id="A0A090Q6L3"/>
<dbReference type="GO" id="GO:0031216">
    <property type="term" value="F:neopullulanase activity"/>
    <property type="evidence" value="ECO:0007669"/>
    <property type="project" value="UniProtKB-EC"/>
</dbReference>
<name>A0A090Q6L3_9FLAO</name>
<dbReference type="eggNOG" id="COG0366">
    <property type="taxonomic scope" value="Bacteria"/>
</dbReference>
<reference evidence="2" key="1">
    <citation type="journal article" date="2014" name="Genome Announc.">
        <title>Draft Genome Sequences of Marine Flavobacterium Nonlabens Strains NR17, NR24, NR27, NR32, NR33, and Ara13.</title>
        <authorList>
            <person name="Nakanishi M."/>
            <person name="Meirelles P."/>
            <person name="Suzuki R."/>
            <person name="Takatani N."/>
            <person name="Mino S."/>
            <person name="Suda W."/>
            <person name="Oshima K."/>
            <person name="Hattori M."/>
            <person name="Ohkuma M."/>
            <person name="Hosokawa M."/>
            <person name="Miyashita K."/>
            <person name="Thompson F.L."/>
            <person name="Niwa A."/>
            <person name="Sawabe T."/>
            <person name="Sawabe T."/>
        </authorList>
    </citation>
    <scope>NUCLEOTIDE SEQUENCE [LARGE SCALE GENOMIC DNA]</scope>
    <source>
        <strain evidence="2">JCM 19294</strain>
    </source>
</reference>
<dbReference type="InterPro" id="IPR014756">
    <property type="entry name" value="Ig_E-set"/>
</dbReference>
<dbReference type="SMART" id="SM00642">
    <property type="entry name" value="Aamy"/>
    <property type="match status" value="1"/>
</dbReference>
<dbReference type="InterPro" id="IPR006047">
    <property type="entry name" value="GH13_cat_dom"/>
</dbReference>
<keyword evidence="2" id="KW-0326">Glycosidase</keyword>
<evidence type="ECO:0000313" key="2">
    <source>
        <dbReference type="EMBL" id="GAK97837.1"/>
    </source>
</evidence>
<sequence length="793" mass="90519">MTLVSFTKPKTMKNLIYVLLIFLFVSCLSNEKEQYDTRSSVIKTITTPIYAGQDKTEVVLTDYITDVTIIDSISYGNGVTGEEIVDNIASIEIVLEENAPFVSLITLWTDGIRNDIPVYKSMSKTIPINYYGDANNENVQLKGEFTNWAPVDLEKEGNRLVYHATVPQGKFQYIFMKNGQEELLSGQEENVVSNGMGGFNRVLDNSRKAAPARLQYGEVIENGFTFNATGQLDNVLVLFENQLIDFQKEGNRYQVKLPKKDFSNNIHHTQLVRVFASDNNGRSNDLLIPVQDGHVVTEPSRLTRSDFHNQVLYFMMVDRFLDGDTSNTKPVDDPEILPQANYKGGDLAGVLQKLKEGYFSKMGINTIWLSPITQNPEGAYGLWPEPKTKFSGYHGYWPVSNTKIDYRFGDEKTLKALIDEAHKQDINVILDYVANHVHKEHPVYQEHPEWATDLYLPDGSLNTERWDDHRLTTWFDTFMPTLDLENPEVTEVMVDSALHWVTNYQLDGFRHDATKHVPELYWRTLTKKIKEQTNRPIYQIGETYGSYDLIRSYVSTGMLDAQFDFNMYDAAVSAFAKADNSYGNLTEILQKGLDYYGYHHLMGNISGNQDRARFISYASGDVKFEEDAKAAGWTRDIGMSDESSYGRLAMLHAFNMTIPGVPVIYYGDEYGSIGANDPDNRRMMKFDNLSSNEQELKNQVKSLVYLRRNSMSLLYGDTEILSDANGILGIKRTYFNETTYIFFNENKISLNAYKRNDKEEVKIVINGIEDPNYIQVKPQSFTIVQTKKVPIKQ</sequence>
<dbReference type="InterPro" id="IPR013783">
    <property type="entry name" value="Ig-like_fold"/>
</dbReference>
<dbReference type="InterPro" id="IPR017853">
    <property type="entry name" value="GH"/>
</dbReference>
<comment type="caution">
    <text evidence="2">The sequence shown here is derived from an EMBL/GenBank/DDBJ whole genome shotgun (WGS) entry which is preliminary data.</text>
</comment>
<evidence type="ECO:0000259" key="1">
    <source>
        <dbReference type="SMART" id="SM00642"/>
    </source>
</evidence>
<dbReference type="STRING" id="319236.BST91_09500"/>
<evidence type="ECO:0000313" key="3">
    <source>
        <dbReference type="Proteomes" id="UP000029221"/>
    </source>
</evidence>
<dbReference type="SUPFAM" id="SSF51445">
    <property type="entry name" value="(Trans)glycosidases"/>
    <property type="match status" value="1"/>
</dbReference>
<protein>
    <submittedName>
        <fullName evidence="2">Neopullulanase</fullName>
        <ecNumber evidence="2">3.2.1.135</ecNumber>
    </submittedName>
</protein>
<dbReference type="Gene3D" id="2.60.40.10">
    <property type="entry name" value="Immunoglobulins"/>
    <property type="match status" value="1"/>
</dbReference>
<organism evidence="2 3">
    <name type="scientific">Nonlabens tegetincola</name>
    <dbReference type="NCBI Taxonomy" id="323273"/>
    <lineage>
        <taxon>Bacteria</taxon>
        <taxon>Pseudomonadati</taxon>
        <taxon>Bacteroidota</taxon>
        <taxon>Flavobacteriia</taxon>
        <taxon>Flavobacteriales</taxon>
        <taxon>Flavobacteriaceae</taxon>
        <taxon>Nonlabens</taxon>
    </lineage>
</organism>
<dbReference type="PANTHER" id="PTHR10357">
    <property type="entry name" value="ALPHA-AMYLASE FAMILY MEMBER"/>
    <property type="match status" value="1"/>
</dbReference>
<dbReference type="EC" id="3.2.1.135" evidence="2"/>
<gene>
    <name evidence="2" type="ORF">JCM19294_376</name>
</gene>
<accession>A0A090Q6L3</accession>
<keyword evidence="2" id="KW-0378">Hydrolase</keyword>